<protein>
    <submittedName>
        <fullName evidence="1">Uncharacterized protein</fullName>
    </submittedName>
</protein>
<comment type="caution">
    <text evidence="1">The sequence shown here is derived from an EMBL/GenBank/DDBJ whole genome shotgun (WGS) entry which is preliminary data.</text>
</comment>
<accession>A0ACB7SQL1</accession>
<evidence type="ECO:0000313" key="1">
    <source>
        <dbReference type="EMBL" id="KAH6936209.1"/>
    </source>
</evidence>
<name>A0ACB7SQL1_HYAAI</name>
<reference evidence="1" key="1">
    <citation type="submission" date="2020-05" db="EMBL/GenBank/DDBJ databases">
        <title>Large-scale comparative analyses of tick genomes elucidate their genetic diversity and vector capacities.</title>
        <authorList>
            <person name="Jia N."/>
            <person name="Wang J."/>
            <person name="Shi W."/>
            <person name="Du L."/>
            <person name="Sun Y."/>
            <person name="Zhan W."/>
            <person name="Jiang J."/>
            <person name="Wang Q."/>
            <person name="Zhang B."/>
            <person name="Ji P."/>
            <person name="Sakyi L.B."/>
            <person name="Cui X."/>
            <person name="Yuan T."/>
            <person name="Jiang B."/>
            <person name="Yang W."/>
            <person name="Lam T.T.-Y."/>
            <person name="Chang Q."/>
            <person name="Ding S."/>
            <person name="Wang X."/>
            <person name="Zhu J."/>
            <person name="Ruan X."/>
            <person name="Zhao L."/>
            <person name="Wei J."/>
            <person name="Que T."/>
            <person name="Du C."/>
            <person name="Cheng J."/>
            <person name="Dai P."/>
            <person name="Han X."/>
            <person name="Huang E."/>
            <person name="Gao Y."/>
            <person name="Liu J."/>
            <person name="Shao H."/>
            <person name="Ye R."/>
            <person name="Li L."/>
            <person name="Wei W."/>
            <person name="Wang X."/>
            <person name="Wang C."/>
            <person name="Yang T."/>
            <person name="Huo Q."/>
            <person name="Li W."/>
            <person name="Guo W."/>
            <person name="Chen H."/>
            <person name="Zhou L."/>
            <person name="Ni X."/>
            <person name="Tian J."/>
            <person name="Zhou Y."/>
            <person name="Sheng Y."/>
            <person name="Liu T."/>
            <person name="Pan Y."/>
            <person name="Xia L."/>
            <person name="Li J."/>
            <person name="Zhao F."/>
            <person name="Cao W."/>
        </authorList>
    </citation>
    <scope>NUCLEOTIDE SEQUENCE</scope>
    <source>
        <strain evidence="1">Hyas-2018</strain>
    </source>
</reference>
<dbReference type="Proteomes" id="UP000821845">
    <property type="component" value="Chromosome 3"/>
</dbReference>
<dbReference type="EMBL" id="CM023483">
    <property type="protein sequence ID" value="KAH6936209.1"/>
    <property type="molecule type" value="Genomic_DNA"/>
</dbReference>
<organism evidence="1 2">
    <name type="scientific">Hyalomma asiaticum</name>
    <name type="common">Tick</name>
    <dbReference type="NCBI Taxonomy" id="266040"/>
    <lineage>
        <taxon>Eukaryota</taxon>
        <taxon>Metazoa</taxon>
        <taxon>Ecdysozoa</taxon>
        <taxon>Arthropoda</taxon>
        <taxon>Chelicerata</taxon>
        <taxon>Arachnida</taxon>
        <taxon>Acari</taxon>
        <taxon>Parasitiformes</taxon>
        <taxon>Ixodida</taxon>
        <taxon>Ixodoidea</taxon>
        <taxon>Ixodidae</taxon>
        <taxon>Hyalomminae</taxon>
        <taxon>Hyalomma</taxon>
    </lineage>
</organism>
<sequence>MECTPARSASFLAACATPCIFQSTPISNGSSPESGFFEGQSINSTSNFSTSSAFFSEDDNHCGSSVMLYSSDTTAQFLHLPKESPPRVDILGKLKSCRPVVCNILRYLDTRDLASACRVSSEWRRLCLSIPEEANRFQAYIREREEHWESSRENMHEPKPTKREPSGAPPLTAHNAKAQVPNSQAGRNVETKSRLDLFTEEAKHLGAGEWLWPCPMCQLPSRVTNKVATCRCGYRFCPKCRKDYHAPKPCETHVVQVPLRSQRNTIGSKYSKRQLRRL</sequence>
<gene>
    <name evidence="1" type="ORF">HPB50_014989</name>
</gene>
<keyword evidence="2" id="KW-1185">Reference proteome</keyword>
<proteinExistence type="predicted"/>
<evidence type="ECO:0000313" key="2">
    <source>
        <dbReference type="Proteomes" id="UP000821845"/>
    </source>
</evidence>